<dbReference type="EMBL" id="QJKJ01010561">
    <property type="protein sequence ID" value="RDX73351.1"/>
    <property type="molecule type" value="Genomic_DNA"/>
</dbReference>
<gene>
    <name evidence="2" type="ORF">CR513_47049</name>
</gene>
<reference evidence="2" key="1">
    <citation type="submission" date="2018-05" db="EMBL/GenBank/DDBJ databases">
        <title>Draft genome of Mucuna pruriens seed.</title>
        <authorList>
            <person name="Nnadi N.E."/>
            <person name="Vos R."/>
            <person name="Hasami M.H."/>
            <person name="Devisetty U.K."/>
            <person name="Aguiy J.C."/>
        </authorList>
    </citation>
    <scope>NUCLEOTIDE SEQUENCE [LARGE SCALE GENOMIC DNA]</scope>
    <source>
        <strain evidence="2">JCA_2017</strain>
    </source>
</reference>
<evidence type="ECO:0008006" key="4">
    <source>
        <dbReference type="Google" id="ProtNLM"/>
    </source>
</evidence>
<accession>A0A371F4Z7</accession>
<name>A0A371F4Z7_MUCPR</name>
<feature type="non-terminal residue" evidence="2">
    <location>
        <position position="1"/>
    </location>
</feature>
<evidence type="ECO:0000313" key="3">
    <source>
        <dbReference type="Proteomes" id="UP000257109"/>
    </source>
</evidence>
<evidence type="ECO:0000313" key="2">
    <source>
        <dbReference type="EMBL" id="RDX73351.1"/>
    </source>
</evidence>
<comment type="caution">
    <text evidence="2">The sequence shown here is derived from an EMBL/GenBank/DDBJ whole genome shotgun (WGS) entry which is preliminary data.</text>
</comment>
<evidence type="ECO:0000256" key="1">
    <source>
        <dbReference type="SAM" id="MobiDB-lite"/>
    </source>
</evidence>
<keyword evidence="3" id="KW-1185">Reference proteome</keyword>
<dbReference type="Proteomes" id="UP000257109">
    <property type="component" value="Unassembled WGS sequence"/>
</dbReference>
<organism evidence="2 3">
    <name type="scientific">Mucuna pruriens</name>
    <name type="common">Velvet bean</name>
    <name type="synonym">Dolichos pruriens</name>
    <dbReference type="NCBI Taxonomy" id="157652"/>
    <lineage>
        <taxon>Eukaryota</taxon>
        <taxon>Viridiplantae</taxon>
        <taxon>Streptophyta</taxon>
        <taxon>Embryophyta</taxon>
        <taxon>Tracheophyta</taxon>
        <taxon>Spermatophyta</taxon>
        <taxon>Magnoliopsida</taxon>
        <taxon>eudicotyledons</taxon>
        <taxon>Gunneridae</taxon>
        <taxon>Pentapetalae</taxon>
        <taxon>rosids</taxon>
        <taxon>fabids</taxon>
        <taxon>Fabales</taxon>
        <taxon>Fabaceae</taxon>
        <taxon>Papilionoideae</taxon>
        <taxon>50 kb inversion clade</taxon>
        <taxon>NPAAA clade</taxon>
        <taxon>indigoferoid/millettioid clade</taxon>
        <taxon>Phaseoleae</taxon>
        <taxon>Mucuna</taxon>
    </lineage>
</organism>
<proteinExistence type="predicted"/>
<feature type="region of interest" description="Disordered" evidence="1">
    <location>
        <begin position="70"/>
        <end position="90"/>
    </location>
</feature>
<dbReference type="AlphaFoldDB" id="A0A371F4Z7"/>
<protein>
    <recommendedName>
        <fullName evidence="4">Mitochondrial protein</fullName>
    </recommendedName>
</protein>
<sequence length="278" mass="31689">MFSVASQHEISMAIQHVRLSGGPPPFIHGDHHGKQIPSSFHFTFYHILYFKQQNPHLPLSVVESSPTLSKSSLSGTNSSPSETESKSTPSKTDSFYVLRLKSNGTYFSCTSIMQSLIGIYMKNYTQCPIDTSLFTKGYGQSLVLFLEITKVHTRKRNSLQVLGDLRYFLALEIAKYALQLLVNTSFIIAKSLPIPMDLGMPLNEIDGDCLEDVSRYYMLIGRLTYLTISRPNIAYFVNNLSHFIRQLHYHTQINHWVLNFNNALTTLTFKLLWLKQLL</sequence>